<proteinExistence type="predicted"/>
<accession>A0A132EJ51</accession>
<dbReference type="EMBL" id="LPJR01000025">
    <property type="protein sequence ID" value="KWF30824.1"/>
    <property type="molecule type" value="Genomic_DNA"/>
</dbReference>
<dbReference type="GO" id="GO:0043565">
    <property type="term" value="F:sequence-specific DNA binding"/>
    <property type="evidence" value="ECO:0007669"/>
    <property type="project" value="InterPro"/>
</dbReference>
<evidence type="ECO:0000256" key="2">
    <source>
        <dbReference type="ARBA" id="ARBA00023125"/>
    </source>
</evidence>
<dbReference type="GO" id="GO:0003700">
    <property type="term" value="F:DNA-binding transcription factor activity"/>
    <property type="evidence" value="ECO:0007669"/>
    <property type="project" value="InterPro"/>
</dbReference>
<comment type="caution">
    <text evidence="5">The sequence shown here is derived from an EMBL/GenBank/DDBJ whole genome shotgun (WGS) entry which is preliminary data.</text>
</comment>
<dbReference type="InterPro" id="IPR050204">
    <property type="entry name" value="AraC_XylS_family_regulators"/>
</dbReference>
<feature type="domain" description="HTH araC/xylS-type" evidence="4">
    <location>
        <begin position="176"/>
        <end position="274"/>
    </location>
</feature>
<keyword evidence="1" id="KW-0805">Transcription regulation</keyword>
<evidence type="ECO:0000313" key="5">
    <source>
        <dbReference type="EMBL" id="KWF30824.1"/>
    </source>
</evidence>
<dbReference type="InterPro" id="IPR018062">
    <property type="entry name" value="HTH_AraC-typ_CS"/>
</dbReference>
<dbReference type="PROSITE" id="PS00041">
    <property type="entry name" value="HTH_ARAC_FAMILY_1"/>
    <property type="match status" value="1"/>
</dbReference>
<dbReference type="InterPro" id="IPR020449">
    <property type="entry name" value="Tscrpt_reg_AraC-type_HTH"/>
</dbReference>
<dbReference type="InterPro" id="IPR018060">
    <property type="entry name" value="HTH_AraC"/>
</dbReference>
<dbReference type="PRINTS" id="PR00032">
    <property type="entry name" value="HTHARAC"/>
</dbReference>
<evidence type="ECO:0000256" key="3">
    <source>
        <dbReference type="ARBA" id="ARBA00023163"/>
    </source>
</evidence>
<dbReference type="Pfam" id="PF12833">
    <property type="entry name" value="HTH_18"/>
    <property type="match status" value="1"/>
</dbReference>
<reference evidence="5 6" key="1">
    <citation type="submission" date="2015-11" db="EMBL/GenBank/DDBJ databases">
        <title>Expanding the genomic diversity of Burkholderia species for the development of highly accurate diagnostics.</title>
        <authorList>
            <person name="Sahl J."/>
            <person name="Keim P."/>
            <person name="Wagner D."/>
        </authorList>
    </citation>
    <scope>NUCLEOTIDE SEQUENCE [LARGE SCALE GENOMIC DNA]</scope>
    <source>
        <strain evidence="5 6">MSMB368WGS</strain>
    </source>
</reference>
<evidence type="ECO:0000313" key="6">
    <source>
        <dbReference type="Proteomes" id="UP000062912"/>
    </source>
</evidence>
<keyword evidence="3" id="KW-0804">Transcription</keyword>
<gene>
    <name evidence="5" type="ORF">WT56_12470</name>
</gene>
<dbReference type="InterPro" id="IPR009057">
    <property type="entry name" value="Homeodomain-like_sf"/>
</dbReference>
<dbReference type="AlphaFoldDB" id="A0A132EJ51"/>
<dbReference type="Proteomes" id="UP000062912">
    <property type="component" value="Unassembled WGS sequence"/>
</dbReference>
<protein>
    <submittedName>
        <fullName evidence="5">AraC family transcriptional regulator</fullName>
    </submittedName>
</protein>
<dbReference type="InterPro" id="IPR032783">
    <property type="entry name" value="AraC_lig"/>
</dbReference>
<organism evidence="5 6">
    <name type="scientific">Burkholderia pseudomultivorans</name>
    <dbReference type="NCBI Taxonomy" id="1207504"/>
    <lineage>
        <taxon>Bacteria</taxon>
        <taxon>Pseudomonadati</taxon>
        <taxon>Pseudomonadota</taxon>
        <taxon>Betaproteobacteria</taxon>
        <taxon>Burkholderiales</taxon>
        <taxon>Burkholderiaceae</taxon>
        <taxon>Burkholderia</taxon>
        <taxon>Burkholderia cepacia complex</taxon>
    </lineage>
</organism>
<dbReference type="PANTHER" id="PTHR46796:SF7">
    <property type="entry name" value="ARAC FAMILY TRANSCRIPTIONAL REGULATOR"/>
    <property type="match status" value="1"/>
</dbReference>
<dbReference type="SUPFAM" id="SSF46689">
    <property type="entry name" value="Homeodomain-like"/>
    <property type="match status" value="2"/>
</dbReference>
<keyword evidence="2" id="KW-0238">DNA-binding</keyword>
<dbReference type="PROSITE" id="PS01124">
    <property type="entry name" value="HTH_ARAC_FAMILY_2"/>
    <property type="match status" value="1"/>
</dbReference>
<evidence type="ECO:0000256" key="1">
    <source>
        <dbReference type="ARBA" id="ARBA00023015"/>
    </source>
</evidence>
<dbReference type="Pfam" id="PF12852">
    <property type="entry name" value="Cupin_6"/>
    <property type="match status" value="1"/>
</dbReference>
<dbReference type="SMART" id="SM00342">
    <property type="entry name" value="HTH_ARAC"/>
    <property type="match status" value="1"/>
</dbReference>
<evidence type="ECO:0000259" key="4">
    <source>
        <dbReference type="PROSITE" id="PS01124"/>
    </source>
</evidence>
<name>A0A132EJ51_9BURK</name>
<dbReference type="Gene3D" id="1.10.10.60">
    <property type="entry name" value="Homeodomain-like"/>
    <property type="match status" value="2"/>
</dbReference>
<sequence length="282" mass="30898">MSVPSSPLPRFCLTVGGECWLLRPGSEPVLMREGDYTLMTGTSRYALVSGLDVVPTLCRLSAGIGEDQYVRWEDEAGDSKLRLIGGYFQIGAEHVALLAGMLPDLLHVHAFDEEAGRLSRVVELIGDEARCDLPGRDLVMSRLVEVMLLEALRRPLNDIEAGKAGWLSGMADPHIRVALQRIHADVARHWTVDLLARESGMSRAVFARRFVERVGVAPATYLSNWRIALAKDALLNTDRQIGDIALSIGYLSDSAFSTAFSRIVGTAPAAYRKTQRQHTAGT</sequence>
<dbReference type="PANTHER" id="PTHR46796">
    <property type="entry name" value="HTH-TYPE TRANSCRIPTIONAL ACTIVATOR RHAS-RELATED"/>
    <property type="match status" value="1"/>
</dbReference>